<dbReference type="InterPro" id="IPR002932">
    <property type="entry name" value="Glu_synthdom"/>
</dbReference>
<dbReference type="InterPro" id="IPR013785">
    <property type="entry name" value="Aldolase_TIM"/>
</dbReference>
<dbReference type="PANTHER" id="PTHR43819">
    <property type="entry name" value="ARCHAEAL-TYPE GLUTAMATE SYNTHASE [NADPH]"/>
    <property type="match status" value="1"/>
</dbReference>
<keyword evidence="2" id="KW-0560">Oxidoreductase</keyword>
<evidence type="ECO:0000256" key="2">
    <source>
        <dbReference type="ARBA" id="ARBA00023002"/>
    </source>
</evidence>
<dbReference type="GO" id="GO:0015930">
    <property type="term" value="F:glutamate synthase activity"/>
    <property type="evidence" value="ECO:0007669"/>
    <property type="project" value="InterPro"/>
</dbReference>
<proteinExistence type="inferred from homology"/>
<gene>
    <name evidence="5" type="ORF">COX37_03450</name>
</gene>
<evidence type="ECO:0000256" key="1">
    <source>
        <dbReference type="ARBA" id="ARBA00009716"/>
    </source>
</evidence>
<dbReference type="PIRSF" id="PIRSF006429">
    <property type="entry name" value="GOGAT_lg_2"/>
    <property type="match status" value="1"/>
</dbReference>
<comment type="similarity">
    <text evidence="1 3">Belongs to the glutamate synthase family.</text>
</comment>
<dbReference type="Gene3D" id="3.20.20.70">
    <property type="entry name" value="Aldolase class I"/>
    <property type="match status" value="1"/>
</dbReference>
<feature type="domain" description="Glutamate synthase" evidence="4">
    <location>
        <begin position="53"/>
        <end position="368"/>
    </location>
</feature>
<accession>A0A2G9YTN1</accession>
<evidence type="ECO:0000313" key="5">
    <source>
        <dbReference type="EMBL" id="PIP22542.1"/>
    </source>
</evidence>
<dbReference type="InterPro" id="IPR024188">
    <property type="entry name" value="GltB"/>
</dbReference>
<dbReference type="InterPro" id="IPR043578">
    <property type="entry name" value="GltB_archl_type"/>
</dbReference>
<sequence length="395" mass="42414">MANEWVKQVKDRTEKVPVSGGRTDKLGKISFDDLVFVPAQLTKRPVDYFRDKINAKTIVGKKSKRPLEIETPIIFGGMSFGALSREAKNAMAKASTMVGALKSTGEGGMLPESRILAKKLIVEYSTGRFGITEEVLKQADVLKIKIGQGAKPGQGGLLAKEKVTDEIAEIRMVEKGKDVHSAPYHSDINSIEDLKKKVDWMRELSGGVPIVIKLGAGDVENDVKLAVQAGPDVIAIDGIEGGTGAAPEIMLNDFGIPALAALRIARKTLDNLGAEQELWIGGGLSKGADFAKALAMGADAVFIGMPLLVAMGCAYCKMCYFGKCPKGIATQDQELRKNLNVDEAAQKIANYIKNCTEEIKMVAGACGKDDVYKLDRNDLRALTSDISKISGIDLV</sequence>
<dbReference type="Pfam" id="PF01645">
    <property type="entry name" value="Glu_synthase"/>
    <property type="match status" value="1"/>
</dbReference>
<dbReference type="AlphaFoldDB" id="A0A2G9YTN1"/>
<evidence type="ECO:0000313" key="6">
    <source>
        <dbReference type="Proteomes" id="UP000229976"/>
    </source>
</evidence>
<reference evidence="5 6" key="1">
    <citation type="submission" date="2017-09" db="EMBL/GenBank/DDBJ databases">
        <title>Depth-based differentiation of microbial function through sediment-hosted aquifers and enrichment of novel symbionts in the deep terrestrial subsurface.</title>
        <authorList>
            <person name="Probst A.J."/>
            <person name="Ladd B."/>
            <person name="Jarett J.K."/>
            <person name="Geller-Mcgrath D.E."/>
            <person name="Sieber C.M."/>
            <person name="Emerson J.B."/>
            <person name="Anantharaman K."/>
            <person name="Thomas B.C."/>
            <person name="Malmstrom R."/>
            <person name="Stieglmeier M."/>
            <person name="Klingl A."/>
            <person name="Woyke T."/>
            <person name="Ryan C.M."/>
            <person name="Banfield J.F."/>
        </authorList>
    </citation>
    <scope>NUCLEOTIDE SEQUENCE [LARGE SCALE GENOMIC DNA]</scope>
    <source>
        <strain evidence="5">CG23_combo_of_CG06-09_8_20_14_all_39_17</strain>
    </source>
</reference>
<name>A0A2G9YTN1_9BACT</name>
<dbReference type="GO" id="GO:0006537">
    <property type="term" value="P:glutamate biosynthetic process"/>
    <property type="evidence" value="ECO:0007669"/>
    <property type="project" value="InterPro"/>
</dbReference>
<evidence type="ECO:0000256" key="3">
    <source>
        <dbReference type="PIRNR" id="PIRNR006429"/>
    </source>
</evidence>
<dbReference type="Proteomes" id="UP000229976">
    <property type="component" value="Unassembled WGS sequence"/>
</dbReference>
<dbReference type="EMBL" id="PCRO01000043">
    <property type="protein sequence ID" value="PIP22542.1"/>
    <property type="molecule type" value="Genomic_DNA"/>
</dbReference>
<dbReference type="SUPFAM" id="SSF51395">
    <property type="entry name" value="FMN-linked oxidoreductases"/>
    <property type="match status" value="1"/>
</dbReference>
<dbReference type="PANTHER" id="PTHR43819:SF1">
    <property type="entry name" value="ARCHAEAL-TYPE GLUTAMATE SYNTHASE [NADPH]"/>
    <property type="match status" value="1"/>
</dbReference>
<dbReference type="CDD" id="cd02808">
    <property type="entry name" value="GltS_FMN"/>
    <property type="match status" value="1"/>
</dbReference>
<comment type="caution">
    <text evidence="5">The sequence shown here is derived from an EMBL/GenBank/DDBJ whole genome shotgun (WGS) entry which is preliminary data.</text>
</comment>
<evidence type="ECO:0000259" key="4">
    <source>
        <dbReference type="Pfam" id="PF01645"/>
    </source>
</evidence>
<dbReference type="PIRSF" id="PIRSF500061">
    <property type="entry name" value="GOGAT_lg2_archl"/>
    <property type="match status" value="1"/>
</dbReference>
<organism evidence="5 6">
    <name type="scientific">Candidatus Nealsonbacteria bacterium CG23_combo_of_CG06-09_8_20_14_all_39_17</name>
    <dbReference type="NCBI Taxonomy" id="1974722"/>
    <lineage>
        <taxon>Bacteria</taxon>
        <taxon>Candidatus Nealsoniibacteriota</taxon>
    </lineage>
</organism>
<protein>
    <submittedName>
        <fullName evidence="5">FMN-binding glutamate synthase family protein</fullName>
    </submittedName>
</protein>